<dbReference type="SUPFAM" id="SSF52025">
    <property type="entry name" value="PA domain"/>
    <property type="match status" value="1"/>
</dbReference>
<feature type="domain" description="PA" evidence="2">
    <location>
        <begin position="74"/>
        <end position="129"/>
    </location>
</feature>
<dbReference type="InterPro" id="IPR003137">
    <property type="entry name" value="PA_domain"/>
</dbReference>
<dbReference type="InterPro" id="IPR046450">
    <property type="entry name" value="PA_dom_sf"/>
</dbReference>
<sequence>MGAKETGCISSLWLWLWFLLATQPAVAATVYWTAKVEIKYTSPAGNQTVQRSCECGVFGYNSPLAEASGQAALPIQDPLACAKDTSFSNESEPWVALIERGNCTFTEKVQRAARQGASAVLIYNLKGTGNETSPMYLEGFCMQLPHVYHNEAAQHI</sequence>
<comment type="caution">
    <text evidence="3">The sequence shown here is derived from an EMBL/GenBank/DDBJ whole genome shotgun (WGS) entry which is preliminary data.</text>
</comment>
<keyword evidence="4" id="KW-1185">Reference proteome</keyword>
<gene>
    <name evidence="3" type="ORF">JZ751_025459</name>
</gene>
<organism evidence="3 4">
    <name type="scientific">Albula glossodonta</name>
    <name type="common">roundjaw bonefish</name>
    <dbReference type="NCBI Taxonomy" id="121402"/>
    <lineage>
        <taxon>Eukaryota</taxon>
        <taxon>Metazoa</taxon>
        <taxon>Chordata</taxon>
        <taxon>Craniata</taxon>
        <taxon>Vertebrata</taxon>
        <taxon>Euteleostomi</taxon>
        <taxon>Actinopterygii</taxon>
        <taxon>Neopterygii</taxon>
        <taxon>Teleostei</taxon>
        <taxon>Albuliformes</taxon>
        <taxon>Albulidae</taxon>
        <taxon>Albula</taxon>
    </lineage>
</organism>
<keyword evidence="1" id="KW-0732">Signal</keyword>
<dbReference type="OrthoDB" id="5357315at2759"/>
<proteinExistence type="predicted"/>
<dbReference type="Gene3D" id="3.50.30.30">
    <property type="match status" value="1"/>
</dbReference>
<dbReference type="CDD" id="cd02122">
    <property type="entry name" value="PA_GRAIL_like"/>
    <property type="match status" value="1"/>
</dbReference>
<evidence type="ECO:0000259" key="2">
    <source>
        <dbReference type="Pfam" id="PF02225"/>
    </source>
</evidence>
<reference evidence="3" key="1">
    <citation type="thesis" date="2021" institute="BYU ScholarsArchive" country="Provo, UT, USA">
        <title>Applications of and Algorithms for Genome Assembly and Genomic Analyses with an Emphasis on Marine Teleosts.</title>
        <authorList>
            <person name="Pickett B.D."/>
        </authorList>
    </citation>
    <scope>NUCLEOTIDE SEQUENCE</scope>
    <source>
        <strain evidence="3">HI-2016</strain>
    </source>
</reference>
<feature type="chain" id="PRO_5035888026" description="PA domain-containing protein" evidence="1">
    <location>
        <begin position="28"/>
        <end position="156"/>
    </location>
</feature>
<feature type="signal peptide" evidence="1">
    <location>
        <begin position="1"/>
        <end position="27"/>
    </location>
</feature>
<dbReference type="EMBL" id="JAFBMS010000063">
    <property type="protein sequence ID" value="KAG9338621.1"/>
    <property type="molecule type" value="Genomic_DNA"/>
</dbReference>
<dbReference type="Pfam" id="PF02225">
    <property type="entry name" value="PA"/>
    <property type="match status" value="1"/>
</dbReference>
<dbReference type="AlphaFoldDB" id="A0A8T2NI48"/>
<evidence type="ECO:0000256" key="1">
    <source>
        <dbReference type="SAM" id="SignalP"/>
    </source>
</evidence>
<evidence type="ECO:0000313" key="4">
    <source>
        <dbReference type="Proteomes" id="UP000824540"/>
    </source>
</evidence>
<name>A0A8T2NI48_9TELE</name>
<evidence type="ECO:0000313" key="3">
    <source>
        <dbReference type="EMBL" id="KAG9338621.1"/>
    </source>
</evidence>
<dbReference type="Proteomes" id="UP000824540">
    <property type="component" value="Unassembled WGS sequence"/>
</dbReference>
<accession>A0A8T2NI48</accession>
<protein>
    <recommendedName>
        <fullName evidence="2">PA domain-containing protein</fullName>
    </recommendedName>
</protein>